<keyword evidence="11" id="KW-1185">Reference proteome</keyword>
<protein>
    <submittedName>
        <fullName evidence="10">Protein fam3b</fullName>
    </submittedName>
</protein>
<dbReference type="PANTHER" id="PTHR14592">
    <property type="entry name" value="UNCHARACTERIZED FAM3"/>
    <property type="match status" value="1"/>
</dbReference>
<dbReference type="InterPro" id="IPR039220">
    <property type="entry name" value="FAM3"/>
</dbReference>
<evidence type="ECO:0000256" key="7">
    <source>
        <dbReference type="PROSITE-ProRule" id="PRU01375"/>
    </source>
</evidence>
<sequence>MPTIQIDAVKDVGGMWADGSLRAPAPKRQKCDHWTPCPSDTYAYRLLSGGGQNKYAKICFEDNLVEEQVLEVQGFRVHTEGGCKRRPRARGSVNSKDPKTDLHRSTDNSGPMTEFIQSAPPKSLLFMVTYDDGSTRLKDDAKNTIEALGSKEIRNMKFRSSWVFLAAKGFELPSEIEREKVSGF</sequence>
<evidence type="ECO:0000256" key="6">
    <source>
        <dbReference type="ARBA" id="ARBA00023157"/>
    </source>
</evidence>
<dbReference type="Proteomes" id="UP001266305">
    <property type="component" value="Unassembled WGS sequence"/>
</dbReference>
<evidence type="ECO:0000259" key="9">
    <source>
        <dbReference type="Pfam" id="PF15711"/>
    </source>
</evidence>
<evidence type="ECO:0000256" key="8">
    <source>
        <dbReference type="SAM" id="MobiDB-lite"/>
    </source>
</evidence>
<evidence type="ECO:0000256" key="4">
    <source>
        <dbReference type="ARBA" id="ARBA00022729"/>
    </source>
</evidence>
<evidence type="ECO:0000256" key="5">
    <source>
        <dbReference type="ARBA" id="ARBA00022734"/>
    </source>
</evidence>
<dbReference type="Pfam" id="PF15711">
    <property type="entry name" value="ILEI"/>
    <property type="match status" value="1"/>
</dbReference>
<organism evidence="10 11">
    <name type="scientific">Saguinus oedipus</name>
    <name type="common">Cotton-top tamarin</name>
    <name type="synonym">Oedipomidas oedipus</name>
    <dbReference type="NCBI Taxonomy" id="9490"/>
    <lineage>
        <taxon>Eukaryota</taxon>
        <taxon>Metazoa</taxon>
        <taxon>Chordata</taxon>
        <taxon>Craniata</taxon>
        <taxon>Vertebrata</taxon>
        <taxon>Euteleostomi</taxon>
        <taxon>Mammalia</taxon>
        <taxon>Eutheria</taxon>
        <taxon>Euarchontoglires</taxon>
        <taxon>Primates</taxon>
        <taxon>Haplorrhini</taxon>
        <taxon>Platyrrhini</taxon>
        <taxon>Cebidae</taxon>
        <taxon>Callitrichinae</taxon>
        <taxon>Saguinus</taxon>
    </lineage>
</organism>
<feature type="region of interest" description="Disordered" evidence="8">
    <location>
        <begin position="83"/>
        <end position="114"/>
    </location>
</feature>
<dbReference type="EMBL" id="JASSZA010000018">
    <property type="protein sequence ID" value="KAK2089982.1"/>
    <property type="molecule type" value="Genomic_DNA"/>
</dbReference>
<keyword evidence="4" id="KW-0732">Signal</keyword>
<keyword evidence="3" id="KW-0964">Secreted</keyword>
<evidence type="ECO:0000313" key="11">
    <source>
        <dbReference type="Proteomes" id="UP001266305"/>
    </source>
</evidence>
<name>A0ABQ9TYT2_SAGOE</name>
<feature type="compositionally biased region" description="Basic and acidic residues" evidence="8">
    <location>
        <begin position="96"/>
        <end position="106"/>
    </location>
</feature>
<dbReference type="InterPro" id="IPR039477">
    <property type="entry name" value="ILEI/PANDER_dom"/>
</dbReference>
<evidence type="ECO:0000256" key="3">
    <source>
        <dbReference type="ARBA" id="ARBA00022525"/>
    </source>
</evidence>
<accession>A0ABQ9TYT2</accession>
<feature type="domain" description="ILEI/PANDER" evidence="9">
    <location>
        <begin position="101"/>
        <end position="169"/>
    </location>
</feature>
<keyword evidence="6" id="KW-1015">Disulfide bond</keyword>
<evidence type="ECO:0000256" key="2">
    <source>
        <dbReference type="ARBA" id="ARBA00010905"/>
    </source>
</evidence>
<dbReference type="PROSITE" id="PS52031">
    <property type="entry name" value="GG_LECTIN"/>
    <property type="match status" value="1"/>
</dbReference>
<evidence type="ECO:0000313" key="10">
    <source>
        <dbReference type="EMBL" id="KAK2089982.1"/>
    </source>
</evidence>
<keyword evidence="5 7" id="KW-0430">Lectin</keyword>
<comment type="subcellular location">
    <subcellularLocation>
        <location evidence="1">Secreted</location>
    </subcellularLocation>
</comment>
<reference evidence="10 11" key="1">
    <citation type="submission" date="2023-05" db="EMBL/GenBank/DDBJ databases">
        <title>B98-5 Cell Line De Novo Hybrid Assembly: An Optical Mapping Approach.</title>
        <authorList>
            <person name="Kananen K."/>
            <person name="Auerbach J.A."/>
            <person name="Kautto E."/>
            <person name="Blachly J.S."/>
        </authorList>
    </citation>
    <scope>NUCLEOTIDE SEQUENCE [LARGE SCALE GENOMIC DNA]</scope>
    <source>
        <strain evidence="10">B95-8</strain>
        <tissue evidence="10">Cell line</tissue>
    </source>
</reference>
<gene>
    <name evidence="10" type="primary">FAM3B</name>
    <name evidence="10" type="ORF">P7K49_032648</name>
</gene>
<proteinExistence type="inferred from homology"/>
<evidence type="ECO:0000256" key="1">
    <source>
        <dbReference type="ARBA" id="ARBA00004613"/>
    </source>
</evidence>
<comment type="caution">
    <text evidence="10">The sequence shown here is derived from an EMBL/GenBank/DDBJ whole genome shotgun (WGS) entry which is preliminary data.</text>
</comment>
<comment type="similarity">
    <text evidence="2">Belongs to the FAM3 family.</text>
</comment>